<accession>A0A8J8MIR6</accession>
<feature type="domain" description="HTH cro/C1-type" evidence="1">
    <location>
        <begin position="6"/>
        <end position="60"/>
    </location>
</feature>
<dbReference type="RefSeq" id="WP_212697513.1">
    <property type="nucleotide sequence ID" value="NZ_CP058649.1"/>
</dbReference>
<sequence>MNTYKLKSARASMGYTQVEMAKMLSITQKTYNRKELGIVDFNLREVTKIISILKLDVENVYAIFFNDNITNCISNEVTKNA</sequence>
<evidence type="ECO:0000259" key="1">
    <source>
        <dbReference type="PROSITE" id="PS50943"/>
    </source>
</evidence>
<keyword evidence="3" id="KW-1185">Reference proteome</keyword>
<dbReference type="PROSITE" id="PS50943">
    <property type="entry name" value="HTH_CROC1"/>
    <property type="match status" value="1"/>
</dbReference>
<dbReference type="Gene3D" id="1.10.260.40">
    <property type="entry name" value="lambda repressor-like DNA-binding domains"/>
    <property type="match status" value="1"/>
</dbReference>
<name>A0A8J8MIR6_9FIRM</name>
<gene>
    <name evidence="2" type="ORF">HZI73_06850</name>
</gene>
<evidence type="ECO:0000313" key="2">
    <source>
        <dbReference type="EMBL" id="QUI22038.1"/>
    </source>
</evidence>
<dbReference type="AlphaFoldDB" id="A0A8J8MIR6"/>
<dbReference type="InterPro" id="IPR001387">
    <property type="entry name" value="Cro/C1-type_HTH"/>
</dbReference>
<dbReference type="CDD" id="cd00093">
    <property type="entry name" value="HTH_XRE"/>
    <property type="match status" value="1"/>
</dbReference>
<dbReference type="KEGG" id="vpy:HZI73_06850"/>
<dbReference type="EMBL" id="CP058649">
    <property type="protein sequence ID" value="QUI22038.1"/>
    <property type="molecule type" value="Genomic_DNA"/>
</dbReference>
<reference evidence="2" key="1">
    <citation type="submission" date="2020-07" db="EMBL/GenBank/DDBJ databases">
        <title>Vallitalea pronyensis genome.</title>
        <authorList>
            <person name="Postec A."/>
        </authorList>
    </citation>
    <scope>NUCLEOTIDE SEQUENCE</scope>
    <source>
        <strain evidence="2">FatNI3</strain>
    </source>
</reference>
<protein>
    <submittedName>
        <fullName evidence="2">Helix-turn-helix transcriptional regulator</fullName>
    </submittedName>
</protein>
<organism evidence="2 3">
    <name type="scientific">Vallitalea pronyensis</name>
    <dbReference type="NCBI Taxonomy" id="1348613"/>
    <lineage>
        <taxon>Bacteria</taxon>
        <taxon>Bacillati</taxon>
        <taxon>Bacillota</taxon>
        <taxon>Clostridia</taxon>
        <taxon>Lachnospirales</taxon>
        <taxon>Vallitaleaceae</taxon>
        <taxon>Vallitalea</taxon>
    </lineage>
</organism>
<dbReference type="Pfam" id="PF01381">
    <property type="entry name" value="HTH_3"/>
    <property type="match status" value="1"/>
</dbReference>
<dbReference type="InterPro" id="IPR010982">
    <property type="entry name" value="Lambda_DNA-bd_dom_sf"/>
</dbReference>
<dbReference type="SMART" id="SM00530">
    <property type="entry name" value="HTH_XRE"/>
    <property type="match status" value="1"/>
</dbReference>
<dbReference type="SUPFAM" id="SSF47413">
    <property type="entry name" value="lambda repressor-like DNA-binding domains"/>
    <property type="match status" value="1"/>
</dbReference>
<evidence type="ECO:0000313" key="3">
    <source>
        <dbReference type="Proteomes" id="UP000683246"/>
    </source>
</evidence>
<dbReference type="Proteomes" id="UP000683246">
    <property type="component" value="Chromosome"/>
</dbReference>
<proteinExistence type="predicted"/>
<dbReference type="GO" id="GO:0003677">
    <property type="term" value="F:DNA binding"/>
    <property type="evidence" value="ECO:0007669"/>
    <property type="project" value="InterPro"/>
</dbReference>